<dbReference type="InterPro" id="IPR013762">
    <property type="entry name" value="Integrase-like_cat_sf"/>
</dbReference>
<keyword evidence="4" id="KW-1185">Reference proteome</keyword>
<dbReference type="GO" id="GO:0006310">
    <property type="term" value="P:DNA recombination"/>
    <property type="evidence" value="ECO:0007669"/>
    <property type="project" value="UniProtKB-KW"/>
</dbReference>
<feature type="domain" description="Tyr recombinase" evidence="2">
    <location>
        <begin position="16"/>
        <end position="214"/>
    </location>
</feature>
<gene>
    <name evidence="3" type="ORF">IV45_GL000407</name>
</gene>
<dbReference type="GO" id="GO:0015074">
    <property type="term" value="P:DNA integration"/>
    <property type="evidence" value="ECO:0007669"/>
    <property type="project" value="InterPro"/>
</dbReference>
<evidence type="ECO:0000256" key="1">
    <source>
        <dbReference type="ARBA" id="ARBA00023172"/>
    </source>
</evidence>
<name>A0A0R2I1Y9_9LACO</name>
<evidence type="ECO:0000313" key="3">
    <source>
        <dbReference type="EMBL" id="KRN58782.1"/>
    </source>
</evidence>
<proteinExistence type="predicted"/>
<organism evidence="3 4">
    <name type="scientific">Limosilactobacillus secaliphilus</name>
    <dbReference type="NCBI Taxonomy" id="396268"/>
    <lineage>
        <taxon>Bacteria</taxon>
        <taxon>Bacillati</taxon>
        <taxon>Bacillota</taxon>
        <taxon>Bacilli</taxon>
        <taxon>Lactobacillales</taxon>
        <taxon>Lactobacillaceae</taxon>
        <taxon>Limosilactobacillus</taxon>
    </lineage>
</organism>
<dbReference type="CDD" id="cd01189">
    <property type="entry name" value="INT_ICEBs1_C_like"/>
    <property type="match status" value="1"/>
</dbReference>
<dbReference type="Pfam" id="PF00589">
    <property type="entry name" value="Phage_integrase"/>
    <property type="match status" value="1"/>
</dbReference>
<reference evidence="3 4" key="1">
    <citation type="journal article" date="2015" name="Genome Announc.">
        <title>Expanding the biotechnology potential of lactobacilli through comparative genomics of 213 strains and associated genera.</title>
        <authorList>
            <person name="Sun Z."/>
            <person name="Harris H.M."/>
            <person name="McCann A."/>
            <person name="Guo C."/>
            <person name="Argimon S."/>
            <person name="Zhang W."/>
            <person name="Yang X."/>
            <person name="Jeffery I.B."/>
            <person name="Cooney J.C."/>
            <person name="Kagawa T.F."/>
            <person name="Liu W."/>
            <person name="Song Y."/>
            <person name="Salvetti E."/>
            <person name="Wrobel A."/>
            <person name="Rasinkangas P."/>
            <person name="Parkhill J."/>
            <person name="Rea M.C."/>
            <person name="O'Sullivan O."/>
            <person name="Ritari J."/>
            <person name="Douillard F.P."/>
            <person name="Paul Ross R."/>
            <person name="Yang R."/>
            <person name="Briner A.E."/>
            <person name="Felis G.E."/>
            <person name="de Vos W.M."/>
            <person name="Barrangou R."/>
            <person name="Klaenhammer T.R."/>
            <person name="Caufield P.W."/>
            <person name="Cui Y."/>
            <person name="Zhang H."/>
            <person name="O'Toole P.W."/>
        </authorList>
    </citation>
    <scope>NUCLEOTIDE SEQUENCE [LARGE SCALE GENOMIC DNA]</scope>
    <source>
        <strain evidence="3 4">DSM 17896</strain>
    </source>
</reference>
<dbReference type="InterPro" id="IPR050090">
    <property type="entry name" value="Tyrosine_recombinase_XerCD"/>
</dbReference>
<sequence>MYIKMPKIDEPAKTREDLKIITVKQFSQIVDYFGRDSAEIVPFFIAFYTGMRRGEVCGLSWNNVDLINREINVVEQMKQFGAHDIRIGKLKTAASRRTIPIGNALVSILKKQRLQQSKNRLRYGKRYFESQLVCTKSNGKPITPNSVKYLSSLVHSKLGFPFNFHSLRHTHATLLLEAGATPKEVQVRLGHSKIETTMNTYIHITSSKKKETADLFESIAKI</sequence>
<dbReference type="PROSITE" id="PS51898">
    <property type="entry name" value="TYR_RECOMBINASE"/>
    <property type="match status" value="1"/>
</dbReference>
<dbReference type="InterPro" id="IPR002104">
    <property type="entry name" value="Integrase_catalytic"/>
</dbReference>
<dbReference type="AlphaFoldDB" id="A0A0R2I1Y9"/>
<comment type="caution">
    <text evidence="3">The sequence shown here is derived from an EMBL/GenBank/DDBJ whole genome shotgun (WGS) entry which is preliminary data.</text>
</comment>
<dbReference type="PANTHER" id="PTHR30349:SF64">
    <property type="entry name" value="PROPHAGE INTEGRASE INTD-RELATED"/>
    <property type="match status" value="1"/>
</dbReference>
<dbReference type="PANTHER" id="PTHR30349">
    <property type="entry name" value="PHAGE INTEGRASE-RELATED"/>
    <property type="match status" value="1"/>
</dbReference>
<keyword evidence="1" id="KW-0233">DNA recombination</keyword>
<dbReference type="Proteomes" id="UP000050934">
    <property type="component" value="Unassembled WGS sequence"/>
</dbReference>
<evidence type="ECO:0000259" key="2">
    <source>
        <dbReference type="PROSITE" id="PS51898"/>
    </source>
</evidence>
<evidence type="ECO:0000313" key="4">
    <source>
        <dbReference type="Proteomes" id="UP000050934"/>
    </source>
</evidence>
<dbReference type="PATRIC" id="fig|396268.3.peg.411"/>
<dbReference type="SUPFAM" id="SSF56349">
    <property type="entry name" value="DNA breaking-rejoining enzymes"/>
    <property type="match status" value="1"/>
</dbReference>
<accession>A0A0R2I1Y9</accession>
<dbReference type="InterPro" id="IPR011010">
    <property type="entry name" value="DNA_brk_join_enz"/>
</dbReference>
<dbReference type="Gene3D" id="1.10.443.10">
    <property type="entry name" value="Intergrase catalytic core"/>
    <property type="match status" value="1"/>
</dbReference>
<dbReference type="STRING" id="396268.IV45_GL000407"/>
<dbReference type="EMBL" id="JQBW01000009">
    <property type="protein sequence ID" value="KRN58782.1"/>
    <property type="molecule type" value="Genomic_DNA"/>
</dbReference>
<protein>
    <submittedName>
        <fullName evidence="3">Phage integrase family protein</fullName>
    </submittedName>
</protein>
<dbReference type="GO" id="GO:0003677">
    <property type="term" value="F:DNA binding"/>
    <property type="evidence" value="ECO:0007669"/>
    <property type="project" value="InterPro"/>
</dbReference>